<evidence type="ECO:0000256" key="3">
    <source>
        <dbReference type="ARBA" id="ARBA00004921"/>
    </source>
</evidence>
<evidence type="ECO:0000256" key="4">
    <source>
        <dbReference type="ARBA" id="ARBA00005524"/>
    </source>
</evidence>
<evidence type="ECO:0000256" key="2">
    <source>
        <dbReference type="ARBA" id="ARBA00002315"/>
    </source>
</evidence>
<evidence type="ECO:0000259" key="7">
    <source>
        <dbReference type="Pfam" id="PF01676"/>
    </source>
</evidence>
<name>A0A2V3ZJV1_9GAMM</name>
<comment type="caution">
    <text evidence="8">The sequence shown here is derived from an EMBL/GenBank/DDBJ whole genome shotgun (WGS) entry which is preliminary data.</text>
</comment>
<accession>A0A2V3ZJV1</accession>
<reference evidence="8 9" key="2">
    <citation type="submission" date="2018-06" db="EMBL/GenBank/DDBJ databases">
        <title>Marinobactersediminissp. nov, a moderately halophilic bacterium isolated from marine solar saltern.</title>
        <authorList>
            <person name="Zhang Y."/>
        </authorList>
    </citation>
    <scope>NUCLEOTIDE SEQUENCE [LARGE SCALE GENOMIC DNA]</scope>
    <source>
        <strain evidence="8 9">F01</strain>
    </source>
</reference>
<dbReference type="InterPro" id="IPR017850">
    <property type="entry name" value="Alkaline_phosphatase_core_sf"/>
</dbReference>
<dbReference type="EMBL" id="QFWX01000004">
    <property type="protein sequence ID" value="PXX90809.1"/>
    <property type="molecule type" value="Genomic_DNA"/>
</dbReference>
<dbReference type="Gene3D" id="3.40.720.10">
    <property type="entry name" value="Alkaline Phosphatase, subunit A"/>
    <property type="match status" value="2"/>
</dbReference>
<evidence type="ECO:0000313" key="9">
    <source>
        <dbReference type="Proteomes" id="UP000253987"/>
    </source>
</evidence>
<keyword evidence="9" id="KW-1185">Reference proteome</keyword>
<evidence type="ECO:0000256" key="1">
    <source>
        <dbReference type="ARBA" id="ARBA00000370"/>
    </source>
</evidence>
<proteinExistence type="inferred from homology"/>
<dbReference type="Pfam" id="PF10143">
    <property type="entry name" value="PhosphMutase"/>
    <property type="match status" value="1"/>
</dbReference>
<dbReference type="PANTHER" id="PTHR31209">
    <property type="entry name" value="COFACTOR-INDEPENDENT PHOSPHOGLYCERATE MUTASE"/>
    <property type="match status" value="1"/>
</dbReference>
<comment type="pathway">
    <text evidence="3">Carbohydrate degradation.</text>
</comment>
<organism evidence="8 9">
    <name type="scientific">Marinobacter vulgaris</name>
    <dbReference type="NCBI Taxonomy" id="1928331"/>
    <lineage>
        <taxon>Bacteria</taxon>
        <taxon>Pseudomonadati</taxon>
        <taxon>Pseudomonadota</taxon>
        <taxon>Gammaproteobacteria</taxon>
        <taxon>Pseudomonadales</taxon>
        <taxon>Marinobacteraceae</taxon>
        <taxon>Marinobacter</taxon>
    </lineage>
</organism>
<dbReference type="Pfam" id="PF01676">
    <property type="entry name" value="Metalloenzyme"/>
    <property type="match status" value="1"/>
</dbReference>
<dbReference type="GO" id="GO:0046872">
    <property type="term" value="F:metal ion binding"/>
    <property type="evidence" value="ECO:0007669"/>
    <property type="project" value="InterPro"/>
</dbReference>
<dbReference type="SUPFAM" id="SSF53649">
    <property type="entry name" value="Alkaline phosphatase-like"/>
    <property type="match status" value="1"/>
</dbReference>
<evidence type="ECO:0000256" key="6">
    <source>
        <dbReference type="SAM" id="MobiDB-lite"/>
    </source>
</evidence>
<dbReference type="CDD" id="cd16011">
    <property type="entry name" value="iPGM_like"/>
    <property type="match status" value="1"/>
</dbReference>
<dbReference type="GO" id="GO:0004619">
    <property type="term" value="F:phosphoglycerate mutase activity"/>
    <property type="evidence" value="ECO:0007669"/>
    <property type="project" value="UniProtKB-EC"/>
</dbReference>
<evidence type="ECO:0000256" key="5">
    <source>
        <dbReference type="ARBA" id="ARBA00023152"/>
    </source>
</evidence>
<dbReference type="Proteomes" id="UP000253987">
    <property type="component" value="Unassembled WGS sequence"/>
</dbReference>
<comment type="similarity">
    <text evidence="4">Belongs to the BPG-independent phosphoglycerate mutase family. A-PGAM subfamily.</text>
</comment>
<feature type="region of interest" description="Disordered" evidence="6">
    <location>
        <begin position="169"/>
        <end position="196"/>
    </location>
</feature>
<protein>
    <submittedName>
        <fullName evidence="8">Phosphoglycerate mutase</fullName>
    </submittedName>
</protein>
<dbReference type="NCBIfam" id="TIGR00306">
    <property type="entry name" value="apgM"/>
    <property type="match status" value="1"/>
</dbReference>
<keyword evidence="5" id="KW-0324">Glycolysis</keyword>
<dbReference type="NCBIfam" id="NF003160">
    <property type="entry name" value="PRK04135.1"/>
    <property type="match status" value="1"/>
</dbReference>
<dbReference type="PIRSF" id="PIRSF006392">
    <property type="entry name" value="IPGAM_arch"/>
    <property type="match status" value="1"/>
</dbReference>
<dbReference type="InterPro" id="IPR006124">
    <property type="entry name" value="Metalloenzyme"/>
</dbReference>
<gene>
    <name evidence="8" type="ORF">DIT71_09755</name>
</gene>
<feature type="domain" description="Metalloenzyme" evidence="7">
    <location>
        <begin position="13"/>
        <end position="386"/>
    </location>
</feature>
<dbReference type="PANTHER" id="PTHR31209:SF0">
    <property type="entry name" value="METALLOENZYME DOMAIN-CONTAINING PROTEIN"/>
    <property type="match status" value="1"/>
</dbReference>
<reference evidence="9" key="1">
    <citation type="submission" date="2018-05" db="EMBL/GenBank/DDBJ databases">
        <authorList>
            <person name="Lu D."/>
        </authorList>
    </citation>
    <scope>NUCLEOTIDE SEQUENCE [LARGE SCALE GENOMIC DNA]</scope>
    <source>
        <strain evidence="9">F01</strain>
    </source>
</reference>
<dbReference type="GO" id="GO:0006096">
    <property type="term" value="P:glycolytic process"/>
    <property type="evidence" value="ECO:0007669"/>
    <property type="project" value="UniProtKB-KW"/>
</dbReference>
<dbReference type="AlphaFoldDB" id="A0A2V3ZJV1"/>
<sequence>MDLVTLLAESEAKILFVIADGLGGIDSEGRGTELEAARTPNLDRLARQGATGLTYPVAPGITPGSGPGHLALFGYDPVEHNIGRGVLTALGIDFDLEPGDVAARGNFCTLDTNGEVTDRRAGRIDSRECARLVKMLSDIRLDDTEIFVEPVKEHRFLLVLRNKKGAISAGVDDTDPHRTGTPPREPRARDEKSQKTADAVSEFLAQAREILTEEQQANMVLLRGFAQLPDLASLQDSYGLNGCALAGYPMYRGIARLLGMKVVDCGPDLDSEIDALQSAWPHHDFLFLHFKDTDSRGEDGDFDGKVAAIEELDRAIPRMMELQPEVIVVTGDHSTPSAMGGHSWHPVPVLIHANTCRVDAVEVFGETACAGGGLGHLPAKHLITLALAHAGRLRKYGA</sequence>
<dbReference type="OrthoDB" id="9803751at2"/>
<evidence type="ECO:0000313" key="8">
    <source>
        <dbReference type="EMBL" id="PXX90809.1"/>
    </source>
</evidence>
<dbReference type="InterPro" id="IPR004456">
    <property type="entry name" value="Pglycerate_mutase_ApgM"/>
</dbReference>
<comment type="function">
    <text evidence="2">Catalyzes the interconversion of 2-phosphoglycerate and 3-phosphoglycerate.</text>
</comment>
<dbReference type="RefSeq" id="WP_114613034.1">
    <property type="nucleotide sequence ID" value="NZ_QFWX01000004.1"/>
</dbReference>
<comment type="catalytic activity">
    <reaction evidence="1">
        <text>(2R)-2-phosphoglycerate = (2R)-3-phosphoglycerate</text>
        <dbReference type="Rhea" id="RHEA:15901"/>
        <dbReference type="ChEBI" id="CHEBI:58272"/>
        <dbReference type="ChEBI" id="CHEBI:58289"/>
        <dbReference type="EC" id="5.4.2.12"/>
    </reaction>
</comment>
<feature type="compositionally biased region" description="Basic and acidic residues" evidence="6">
    <location>
        <begin position="174"/>
        <end position="195"/>
    </location>
</feature>